<proteinExistence type="predicted"/>
<dbReference type="Proteomes" id="UP000228593">
    <property type="component" value="Unassembled WGS sequence"/>
</dbReference>
<name>A0A2G8T1V2_9BURK</name>
<sequence length="125" mass="13942">MRARFKALTSAHGYFYAHAMLKSVSVSDPSGGGYIDATFMDVRIRFQLLMIFGDDFEPRGRVVCMHCHTTYGRIVQESLGAFTFDAQGMTDLDCGIDGRVVEIDACAPQIVLMFLERAFGANRFL</sequence>
<organism evidence="1 2">
    <name type="scientific">Massilia psychrophila</name>
    <dbReference type="NCBI Taxonomy" id="1603353"/>
    <lineage>
        <taxon>Bacteria</taxon>
        <taxon>Pseudomonadati</taxon>
        <taxon>Pseudomonadota</taxon>
        <taxon>Betaproteobacteria</taxon>
        <taxon>Burkholderiales</taxon>
        <taxon>Oxalobacteraceae</taxon>
        <taxon>Telluria group</taxon>
        <taxon>Massilia</taxon>
    </lineage>
</organism>
<evidence type="ECO:0000313" key="2">
    <source>
        <dbReference type="Proteomes" id="UP000228593"/>
    </source>
</evidence>
<evidence type="ECO:0000313" key="1">
    <source>
        <dbReference type="EMBL" id="PIL40037.1"/>
    </source>
</evidence>
<dbReference type="AlphaFoldDB" id="A0A2G8T1V2"/>
<keyword evidence="2" id="KW-1185">Reference proteome</keyword>
<dbReference type="EMBL" id="PDOB01000012">
    <property type="protein sequence ID" value="PIL40037.1"/>
    <property type="molecule type" value="Genomic_DNA"/>
</dbReference>
<accession>A0A2G8T1V2</accession>
<gene>
    <name evidence="1" type="ORF">CR103_09980</name>
</gene>
<protein>
    <submittedName>
        <fullName evidence="1">Uncharacterized protein</fullName>
    </submittedName>
</protein>
<comment type="caution">
    <text evidence="1">The sequence shown here is derived from an EMBL/GenBank/DDBJ whole genome shotgun (WGS) entry which is preliminary data.</text>
</comment>
<reference evidence="1 2" key="1">
    <citation type="submission" date="2017-10" db="EMBL/GenBank/DDBJ databases">
        <title>Massilia psychrophilum sp. nov., a novel purple-pigmented bacterium isolated from Tianshan glacier, Xinjiang Municipality, China.</title>
        <authorList>
            <person name="Wang H."/>
        </authorList>
    </citation>
    <scope>NUCLEOTIDE SEQUENCE [LARGE SCALE GENOMIC DNA]</scope>
    <source>
        <strain evidence="1 2">JCM 30813</strain>
    </source>
</reference>